<evidence type="ECO:0000313" key="6">
    <source>
        <dbReference type="Proteomes" id="UP000324354"/>
    </source>
</evidence>
<proteinExistence type="inferred from homology"/>
<dbReference type="InterPro" id="IPR005650">
    <property type="entry name" value="BlaI_family"/>
</dbReference>
<dbReference type="OrthoDB" id="86244at2157"/>
<dbReference type="GO" id="GO:0003677">
    <property type="term" value="F:DNA binding"/>
    <property type="evidence" value="ECO:0007669"/>
    <property type="project" value="UniProtKB-KW"/>
</dbReference>
<keyword evidence="3 5" id="KW-0238">DNA-binding</keyword>
<organism evidence="5 6">
    <name type="scientific">Pyrococcus furiosus (strain ATCC 43587 / DSM 3638 / JCM 8422 / Vc1)</name>
    <dbReference type="NCBI Taxonomy" id="186497"/>
    <lineage>
        <taxon>Archaea</taxon>
        <taxon>Methanobacteriati</taxon>
        <taxon>Methanobacteriota</taxon>
        <taxon>Thermococci</taxon>
        <taxon>Thermococcales</taxon>
        <taxon>Thermococcaceae</taxon>
        <taxon>Pyrococcus</taxon>
    </lineage>
</organism>
<keyword evidence="2" id="KW-0805">Transcription regulation</keyword>
<dbReference type="GeneID" id="41712446"/>
<dbReference type="InterPro" id="IPR036390">
    <property type="entry name" value="WH_DNA-bd_sf"/>
</dbReference>
<dbReference type="GO" id="GO:0045892">
    <property type="term" value="P:negative regulation of DNA-templated transcription"/>
    <property type="evidence" value="ECO:0007669"/>
    <property type="project" value="InterPro"/>
</dbReference>
<sequence length="220" mass="25429">MRYIVTVGLHINHIFKNDGSLILPKRIEEAGFNISSAVILYSFMKNAPKEEIEKIKECVKKAQEGFLKLDIPVITKEIKDPYLFQERIKEFERLIIPKTIINLTGGRRILGYELFYAAIEVSNKNPEAVESVFYVTEDGHPIELPIINPQARLTPLELEILEIIKQKKSITITEIKEILSERRKSEYPLSLVSEYISRLERKGYVKKIAKGRKKFVEALI</sequence>
<protein>
    <submittedName>
        <fullName evidence="5">CRISPR locus-related DNA-binding protein</fullName>
    </submittedName>
</protein>
<dbReference type="InterPro" id="IPR036388">
    <property type="entry name" value="WH-like_DNA-bd_sf"/>
</dbReference>
<dbReference type="SMR" id="A0A5C0XPG5"/>
<accession>A0A5C0XPG5</accession>
<comment type="similarity">
    <text evidence="1">Belongs to the BlaI transcriptional regulatory family.</text>
</comment>
<dbReference type="AlphaFoldDB" id="A0A5C0XPG5"/>
<dbReference type="SUPFAM" id="SSF46785">
    <property type="entry name" value="Winged helix' DNA-binding domain"/>
    <property type="match status" value="1"/>
</dbReference>
<dbReference type="Pfam" id="PF03965">
    <property type="entry name" value="Penicillinase_R"/>
    <property type="match status" value="1"/>
</dbReference>
<dbReference type="Proteomes" id="UP000324354">
    <property type="component" value="Chromosome"/>
</dbReference>
<gene>
    <name evidence="5" type="ORF">PFDSM3638_03215</name>
</gene>
<name>A0A5C0XPG5_PYRFU</name>
<dbReference type="RefSeq" id="WP_011011764.1">
    <property type="nucleotide sequence ID" value="NC_003413.1"/>
</dbReference>
<dbReference type="NCBIfam" id="TIGR01884">
    <property type="entry name" value="cas_HTH"/>
    <property type="match status" value="1"/>
</dbReference>
<evidence type="ECO:0000256" key="2">
    <source>
        <dbReference type="ARBA" id="ARBA00023015"/>
    </source>
</evidence>
<reference evidence="5 6" key="1">
    <citation type="submission" date="2017-08" db="EMBL/GenBank/DDBJ databases">
        <title>Resequencing and Reannotation of the genome of Pyrococcus furiosus type strain DSM3638.</title>
        <authorList>
            <person name="Reichelt R.M."/>
            <person name="Bunk B."/>
        </authorList>
    </citation>
    <scope>NUCLEOTIDE SEQUENCE [LARGE SCALE GENOMIC DNA]</scope>
    <source>
        <strain evidence="5 6">DSM 3638</strain>
    </source>
</reference>
<dbReference type="EMBL" id="CP023154">
    <property type="protein sequence ID" value="QEK78345.1"/>
    <property type="molecule type" value="Genomic_DNA"/>
</dbReference>
<evidence type="ECO:0000313" key="5">
    <source>
        <dbReference type="EMBL" id="QEK78345.1"/>
    </source>
</evidence>
<dbReference type="InterPro" id="IPR010163">
    <property type="entry name" value="Csa3"/>
</dbReference>
<evidence type="ECO:0000256" key="3">
    <source>
        <dbReference type="ARBA" id="ARBA00023125"/>
    </source>
</evidence>
<keyword evidence="4" id="KW-0804">Transcription</keyword>
<evidence type="ECO:0000256" key="4">
    <source>
        <dbReference type="ARBA" id="ARBA00023163"/>
    </source>
</evidence>
<dbReference type="GeneID" id="13302452"/>
<evidence type="ECO:0000256" key="1">
    <source>
        <dbReference type="ARBA" id="ARBA00011046"/>
    </source>
</evidence>
<dbReference type="Gene3D" id="1.10.10.10">
    <property type="entry name" value="Winged helix-like DNA-binding domain superfamily/Winged helix DNA-binding domain"/>
    <property type="match status" value="1"/>
</dbReference>